<dbReference type="Proteomes" id="UP000829398">
    <property type="component" value="Chromosome 5"/>
</dbReference>
<evidence type="ECO:0000313" key="1">
    <source>
        <dbReference type="EMBL" id="KAH9750870.1"/>
    </source>
</evidence>
<reference evidence="2" key="1">
    <citation type="journal article" date="2023" name="Hortic. Res.">
        <title>A chromosome-level phased genome enabling allele-level studies in sweet orange: a case study on citrus Huanglongbing tolerance.</title>
        <authorList>
            <person name="Wu B."/>
            <person name="Yu Q."/>
            <person name="Deng Z."/>
            <person name="Duan Y."/>
            <person name="Luo F."/>
            <person name="Gmitter F. Jr."/>
        </authorList>
    </citation>
    <scope>NUCLEOTIDE SEQUENCE [LARGE SCALE GENOMIC DNA]</scope>
    <source>
        <strain evidence="2">cv. Valencia</strain>
    </source>
</reference>
<accession>A0ACB8K8Y7</accession>
<protein>
    <submittedName>
        <fullName evidence="1">Uncharacterized protein</fullName>
    </submittedName>
</protein>
<comment type="caution">
    <text evidence="1">The sequence shown here is derived from an EMBL/GenBank/DDBJ whole genome shotgun (WGS) entry which is preliminary data.</text>
</comment>
<evidence type="ECO:0000313" key="2">
    <source>
        <dbReference type="Proteomes" id="UP000829398"/>
    </source>
</evidence>
<keyword evidence="2" id="KW-1185">Reference proteome</keyword>
<proteinExistence type="predicted"/>
<sequence>MCFARDLDGRNPLHLAAMKGRIDALALGRVVQNLTACSFSHDDGLEALKFLFDYMDDPQVLNPEDDYGMTILQLAVADANALNANGFTALDVLAQSKRDIKDWEIGELIRRAGAYRAKDVQFNSQNQQGKGLENSTKKLEDDWLEKMRNAIMVVASLIAAWLSKLVRTLLNSPCNYTYRTLAFYCSTPLVFWVL</sequence>
<name>A0ACB8K8Y7_CITSI</name>
<dbReference type="EMBL" id="CM039174">
    <property type="protein sequence ID" value="KAH9750870.1"/>
    <property type="molecule type" value="Genomic_DNA"/>
</dbReference>
<organism evidence="1 2">
    <name type="scientific">Citrus sinensis</name>
    <name type="common">Sweet orange</name>
    <name type="synonym">Citrus aurantium var. sinensis</name>
    <dbReference type="NCBI Taxonomy" id="2711"/>
    <lineage>
        <taxon>Eukaryota</taxon>
        <taxon>Viridiplantae</taxon>
        <taxon>Streptophyta</taxon>
        <taxon>Embryophyta</taxon>
        <taxon>Tracheophyta</taxon>
        <taxon>Spermatophyta</taxon>
        <taxon>Magnoliopsida</taxon>
        <taxon>eudicotyledons</taxon>
        <taxon>Gunneridae</taxon>
        <taxon>Pentapetalae</taxon>
        <taxon>rosids</taxon>
        <taxon>malvids</taxon>
        <taxon>Sapindales</taxon>
        <taxon>Rutaceae</taxon>
        <taxon>Aurantioideae</taxon>
        <taxon>Citrus</taxon>
    </lineage>
</organism>
<gene>
    <name evidence="1" type="ORF">KPL71_014046</name>
</gene>